<dbReference type="EMBL" id="VSRR010103261">
    <property type="protein sequence ID" value="MPC95712.1"/>
    <property type="molecule type" value="Genomic_DNA"/>
</dbReference>
<feature type="region of interest" description="Disordered" evidence="1">
    <location>
        <begin position="36"/>
        <end position="59"/>
    </location>
</feature>
<gene>
    <name evidence="2" type="ORF">E2C01_090936</name>
</gene>
<reference evidence="2 3" key="1">
    <citation type="submission" date="2019-05" db="EMBL/GenBank/DDBJ databases">
        <title>Another draft genome of Portunus trituberculatus and its Hox gene families provides insights of decapod evolution.</title>
        <authorList>
            <person name="Jeong J.-H."/>
            <person name="Song I."/>
            <person name="Kim S."/>
            <person name="Choi T."/>
            <person name="Kim D."/>
            <person name="Ryu S."/>
            <person name="Kim W."/>
        </authorList>
    </citation>
    <scope>NUCLEOTIDE SEQUENCE [LARGE SCALE GENOMIC DNA]</scope>
    <source>
        <tissue evidence="2">Muscle</tissue>
    </source>
</reference>
<keyword evidence="3" id="KW-1185">Reference proteome</keyword>
<evidence type="ECO:0000256" key="1">
    <source>
        <dbReference type="SAM" id="MobiDB-lite"/>
    </source>
</evidence>
<feature type="compositionally biased region" description="Basic residues" evidence="1">
    <location>
        <begin position="50"/>
        <end position="59"/>
    </location>
</feature>
<evidence type="ECO:0000313" key="2">
    <source>
        <dbReference type="EMBL" id="MPC95712.1"/>
    </source>
</evidence>
<dbReference type="AlphaFoldDB" id="A0A5B7JHX8"/>
<name>A0A5B7JHX8_PORTR</name>
<organism evidence="2 3">
    <name type="scientific">Portunus trituberculatus</name>
    <name type="common">Swimming crab</name>
    <name type="synonym">Neptunus trituberculatus</name>
    <dbReference type="NCBI Taxonomy" id="210409"/>
    <lineage>
        <taxon>Eukaryota</taxon>
        <taxon>Metazoa</taxon>
        <taxon>Ecdysozoa</taxon>
        <taxon>Arthropoda</taxon>
        <taxon>Crustacea</taxon>
        <taxon>Multicrustacea</taxon>
        <taxon>Malacostraca</taxon>
        <taxon>Eumalacostraca</taxon>
        <taxon>Eucarida</taxon>
        <taxon>Decapoda</taxon>
        <taxon>Pleocyemata</taxon>
        <taxon>Brachyura</taxon>
        <taxon>Eubrachyura</taxon>
        <taxon>Portunoidea</taxon>
        <taxon>Portunidae</taxon>
        <taxon>Portuninae</taxon>
        <taxon>Portunus</taxon>
    </lineage>
</organism>
<evidence type="ECO:0000313" key="3">
    <source>
        <dbReference type="Proteomes" id="UP000324222"/>
    </source>
</evidence>
<protein>
    <submittedName>
        <fullName evidence="2">Uncharacterized protein</fullName>
    </submittedName>
</protein>
<proteinExistence type="predicted"/>
<feature type="compositionally biased region" description="Low complexity" evidence="1">
    <location>
        <begin position="36"/>
        <end position="49"/>
    </location>
</feature>
<accession>A0A5B7JHX8</accession>
<dbReference type="Proteomes" id="UP000324222">
    <property type="component" value="Unassembled WGS sequence"/>
</dbReference>
<sequence length="170" mass="18464">MASRQAEKASPNPPPSLLSLPSALLVPCSPIPSQLLTPLSSPPVATTTSRHSHHRRRRRRVMFRAPDMQPYIRRPPPTPPPSSFNTITSLTLAFQCQNIQKHALGRSDLLISPSPLLTTTTTTTTIITTTMSLSLRAPCIPSTASFSASSPCPPYAPNSPVITTYLIQMR</sequence>
<comment type="caution">
    <text evidence="2">The sequence shown here is derived from an EMBL/GenBank/DDBJ whole genome shotgun (WGS) entry which is preliminary data.</text>
</comment>